<name>A0A150MQN4_9BACL</name>
<reference evidence="3 4" key="1">
    <citation type="submission" date="2016-01" db="EMBL/GenBank/DDBJ databases">
        <title>Draft Genome Sequences of Seven Thermophilic Sporeformers Isolated from Foods.</title>
        <authorList>
            <person name="Berendsen E.M."/>
            <person name="Wells-Bennik M.H."/>
            <person name="Krawcyk A.O."/>
            <person name="De Jong A."/>
            <person name="Holsappel S."/>
            <person name="Eijlander R.T."/>
            <person name="Kuipers O.P."/>
        </authorList>
    </citation>
    <scope>NUCLEOTIDE SEQUENCE [LARGE SCALE GENOMIC DNA]</scope>
    <source>
        <strain evidence="3 4">B4110</strain>
    </source>
</reference>
<dbReference type="InterPro" id="IPR047650">
    <property type="entry name" value="Transpos_IS110"/>
</dbReference>
<sequence>MEAMIEGCAGLDVHQETVVACILVGPLNKKPEKYIKTFNTTTKGLLELNDWLFEHQITDVEMESTGVYWKPVWNILEGHFKLTLANAKHIKNVPGRKTDVNDAEWIAKLLRCVLIEGSFVPPENIRDLRDLTRYRKNLIQDRTQERNRIHKILQDANIKLTTYITDIFGVSGRNILEAIMNGEVLDENALLTIVKGASRKKIPQILEAIHHRICPHHRLMLRHHWEHIQFLDKAIDEMEREIDHKLKPYHKEMELLTSIPGVSHDAAVLIAEMGVQMEVFQSEKHLASWAGLFPGNNESAGKRKTGKTTKGNKALKTICVKCALATQRQKNRISAHRYRIMRRQGKKKVNVATAHLILRIAYQILKTGQPYQELGYDYFTKQKKEQNEQNMIKYLSALGYQIEKK</sequence>
<proteinExistence type="predicted"/>
<dbReference type="RefSeq" id="WP_062678612.1">
    <property type="nucleotide sequence ID" value="NZ_LQYW01000118.1"/>
</dbReference>
<dbReference type="Pfam" id="PF02371">
    <property type="entry name" value="Transposase_20"/>
    <property type="match status" value="1"/>
</dbReference>
<evidence type="ECO:0000313" key="4">
    <source>
        <dbReference type="Proteomes" id="UP000075324"/>
    </source>
</evidence>
<dbReference type="GO" id="GO:0004803">
    <property type="term" value="F:transposase activity"/>
    <property type="evidence" value="ECO:0007669"/>
    <property type="project" value="InterPro"/>
</dbReference>
<accession>A0A150MQN4</accession>
<evidence type="ECO:0000313" key="3">
    <source>
        <dbReference type="EMBL" id="KYD26635.1"/>
    </source>
</evidence>
<organism evidence="3 4">
    <name type="scientific">Parageobacillus toebii</name>
    <dbReference type="NCBI Taxonomy" id="153151"/>
    <lineage>
        <taxon>Bacteria</taxon>
        <taxon>Bacillati</taxon>
        <taxon>Bacillota</taxon>
        <taxon>Bacilli</taxon>
        <taxon>Bacillales</taxon>
        <taxon>Anoxybacillaceae</taxon>
        <taxon>Parageobacillus</taxon>
    </lineage>
</organism>
<protein>
    <submittedName>
        <fullName evidence="3">Uncharacterized protein</fullName>
    </submittedName>
</protein>
<evidence type="ECO:0000259" key="1">
    <source>
        <dbReference type="Pfam" id="PF01548"/>
    </source>
</evidence>
<feature type="domain" description="Transposase IS116/IS110/IS902 C-terminal" evidence="2">
    <location>
        <begin position="254"/>
        <end position="337"/>
    </location>
</feature>
<feature type="domain" description="Transposase IS110-like N-terminal" evidence="1">
    <location>
        <begin position="9"/>
        <end position="156"/>
    </location>
</feature>
<dbReference type="Proteomes" id="UP000075324">
    <property type="component" value="Unassembled WGS sequence"/>
</dbReference>
<evidence type="ECO:0000259" key="2">
    <source>
        <dbReference type="Pfam" id="PF02371"/>
    </source>
</evidence>
<dbReference type="PATRIC" id="fig|153151.4.peg.653"/>
<dbReference type="InterPro" id="IPR003346">
    <property type="entry name" value="Transposase_20"/>
</dbReference>
<dbReference type="GO" id="GO:0003677">
    <property type="term" value="F:DNA binding"/>
    <property type="evidence" value="ECO:0007669"/>
    <property type="project" value="InterPro"/>
</dbReference>
<dbReference type="GO" id="GO:0006313">
    <property type="term" value="P:DNA transposition"/>
    <property type="evidence" value="ECO:0007669"/>
    <property type="project" value="InterPro"/>
</dbReference>
<dbReference type="EMBL" id="LQYW01000118">
    <property type="protein sequence ID" value="KYD26635.1"/>
    <property type="molecule type" value="Genomic_DNA"/>
</dbReference>
<dbReference type="PANTHER" id="PTHR33055:SF15">
    <property type="entry name" value="TRANSPOSASE-RELATED"/>
    <property type="match status" value="1"/>
</dbReference>
<dbReference type="Pfam" id="PF01548">
    <property type="entry name" value="DEDD_Tnp_IS110"/>
    <property type="match status" value="1"/>
</dbReference>
<dbReference type="AlphaFoldDB" id="A0A150MQN4"/>
<dbReference type="InterPro" id="IPR002525">
    <property type="entry name" value="Transp_IS110-like_N"/>
</dbReference>
<comment type="caution">
    <text evidence="3">The sequence shown here is derived from an EMBL/GenBank/DDBJ whole genome shotgun (WGS) entry which is preliminary data.</text>
</comment>
<dbReference type="NCBIfam" id="NF033542">
    <property type="entry name" value="transpos_IS110"/>
    <property type="match status" value="1"/>
</dbReference>
<dbReference type="PANTHER" id="PTHR33055">
    <property type="entry name" value="TRANSPOSASE FOR INSERTION SEQUENCE ELEMENT IS1111A"/>
    <property type="match status" value="1"/>
</dbReference>
<gene>
    <name evidence="3" type="ORF">B4110_3776</name>
</gene>